<dbReference type="EMBL" id="HBHQ01020124">
    <property type="protein sequence ID" value="CAD9821701.1"/>
    <property type="molecule type" value="Transcribed_RNA"/>
</dbReference>
<evidence type="ECO:0000313" key="1">
    <source>
        <dbReference type="EMBL" id="CAD9821701.1"/>
    </source>
</evidence>
<protein>
    <submittedName>
        <fullName evidence="1">Uncharacterized protein</fullName>
    </submittedName>
</protein>
<accession>A0A7S2XTM1</accession>
<sequence>MVAIATKISNRAHQGRTLTSPWGQGPSLDLDLATLQSARHVYRRPEFEEHRKAMEEATTPQGCTRDDERYQTWLPETLGSYWWLEEKVPESFSLAALDMTYDKK</sequence>
<dbReference type="AlphaFoldDB" id="A0A7S2XTM1"/>
<reference evidence="1" key="1">
    <citation type="submission" date="2021-01" db="EMBL/GenBank/DDBJ databases">
        <authorList>
            <person name="Corre E."/>
            <person name="Pelletier E."/>
            <person name="Niang G."/>
            <person name="Scheremetjew M."/>
            <person name="Finn R."/>
            <person name="Kale V."/>
            <person name="Holt S."/>
            <person name="Cochrane G."/>
            <person name="Meng A."/>
            <person name="Brown T."/>
            <person name="Cohen L."/>
        </authorList>
    </citation>
    <scope>NUCLEOTIDE SEQUENCE</scope>
    <source>
        <strain evidence="1">CCMP2084</strain>
    </source>
</reference>
<gene>
    <name evidence="1" type="ORF">ASEP1449_LOCUS13535</name>
</gene>
<organism evidence="1">
    <name type="scientific">Attheya septentrionalis</name>
    <dbReference type="NCBI Taxonomy" id="420275"/>
    <lineage>
        <taxon>Eukaryota</taxon>
        <taxon>Sar</taxon>
        <taxon>Stramenopiles</taxon>
        <taxon>Ochrophyta</taxon>
        <taxon>Bacillariophyta</taxon>
        <taxon>Coscinodiscophyceae</taxon>
        <taxon>Chaetocerotophycidae</taxon>
        <taxon>Chaetocerotales</taxon>
        <taxon>Attheyaceae</taxon>
        <taxon>Attheya</taxon>
    </lineage>
</organism>
<proteinExistence type="predicted"/>
<name>A0A7S2XTM1_9STRA</name>